<name>A0A420YAS3_9PEZI</name>
<proteinExistence type="predicted"/>
<organism evidence="2 3">
    <name type="scientific">Coniochaeta pulveracea</name>
    <dbReference type="NCBI Taxonomy" id="177199"/>
    <lineage>
        <taxon>Eukaryota</taxon>
        <taxon>Fungi</taxon>
        <taxon>Dikarya</taxon>
        <taxon>Ascomycota</taxon>
        <taxon>Pezizomycotina</taxon>
        <taxon>Sordariomycetes</taxon>
        <taxon>Sordariomycetidae</taxon>
        <taxon>Coniochaetales</taxon>
        <taxon>Coniochaetaceae</taxon>
        <taxon>Coniochaeta</taxon>
    </lineage>
</organism>
<feature type="compositionally biased region" description="Polar residues" evidence="1">
    <location>
        <begin position="43"/>
        <end position="58"/>
    </location>
</feature>
<feature type="region of interest" description="Disordered" evidence="1">
    <location>
        <begin position="117"/>
        <end position="167"/>
    </location>
</feature>
<dbReference type="EMBL" id="QVQW01000025">
    <property type="protein sequence ID" value="RKU44966.1"/>
    <property type="molecule type" value="Genomic_DNA"/>
</dbReference>
<sequence length="391" mass="41794">MASSPGTPRHSRHPSSITFDYNENYSQGSSPIQRIQSRSSFQEPSTPLNNNLDMNIFSSGGGAAPDNGLGNLADELAGFDEEEDGYEEGYYDEETGAVPGTSLAEDLGVVQPVEGTRDSGIEVDSPSRRGKALNLNLPSPGARGHKRQGSTASAYDGTEYGSDSDLDSPGMSASLVAKLDAVDSLVRRGTESNGSAADGAVKRVIEGLRDLGSQAGVEGGASRLITAHSALATHMAHQTRQIHNLTFPILSPLVPPPDPDTIDELLPLLVDLSDALPTPSTSAYTSLAALHTITNDLVQTLNYLSDTLHMSRQTTTTATRRLKSARELVADLKKEEELREEGELWLSRGNWGERLQRRECAHVCGEVVGGFEEVCNNWRARLLASAGEVPA</sequence>
<comment type="caution">
    <text evidence="2">The sequence shown here is derived from an EMBL/GenBank/DDBJ whole genome shotgun (WGS) entry which is preliminary data.</text>
</comment>
<feature type="region of interest" description="Disordered" evidence="1">
    <location>
        <begin position="1"/>
        <end position="72"/>
    </location>
</feature>
<keyword evidence="3" id="KW-1185">Reference proteome</keyword>
<accession>A0A420YAS3</accession>
<protein>
    <submittedName>
        <fullName evidence="2">Uncharacterized protein</fullName>
    </submittedName>
</protein>
<feature type="compositionally biased region" description="Polar residues" evidence="1">
    <location>
        <begin position="14"/>
        <end position="25"/>
    </location>
</feature>
<evidence type="ECO:0000256" key="1">
    <source>
        <dbReference type="SAM" id="MobiDB-lite"/>
    </source>
</evidence>
<reference evidence="2 3" key="1">
    <citation type="submission" date="2018-08" db="EMBL/GenBank/DDBJ databases">
        <title>Draft genome of the lignicolous fungus Coniochaeta pulveracea.</title>
        <authorList>
            <person name="Borstlap C.J."/>
            <person name="De Witt R.N."/>
            <person name="Botha A."/>
            <person name="Volschenk H."/>
        </authorList>
    </citation>
    <scope>NUCLEOTIDE SEQUENCE [LARGE SCALE GENOMIC DNA]</scope>
    <source>
        <strain evidence="2 3">CAB683</strain>
    </source>
</reference>
<gene>
    <name evidence="2" type="ORF">DL546_006900</name>
</gene>
<dbReference type="OrthoDB" id="5427526at2759"/>
<feature type="compositionally biased region" description="Low complexity" evidence="1">
    <location>
        <begin position="26"/>
        <end position="42"/>
    </location>
</feature>
<dbReference type="Proteomes" id="UP000275385">
    <property type="component" value="Unassembled WGS sequence"/>
</dbReference>
<evidence type="ECO:0000313" key="3">
    <source>
        <dbReference type="Proteomes" id="UP000275385"/>
    </source>
</evidence>
<evidence type="ECO:0000313" key="2">
    <source>
        <dbReference type="EMBL" id="RKU44966.1"/>
    </source>
</evidence>
<dbReference type="AlphaFoldDB" id="A0A420YAS3"/>